<dbReference type="SMART" id="SM00388">
    <property type="entry name" value="HisKA"/>
    <property type="match status" value="1"/>
</dbReference>
<feature type="transmembrane region" description="Helical" evidence="11">
    <location>
        <begin position="31"/>
        <end position="51"/>
    </location>
</feature>
<keyword evidence="5" id="KW-0808">Transferase</keyword>
<evidence type="ECO:0000259" key="13">
    <source>
        <dbReference type="PROSITE" id="PS50885"/>
    </source>
</evidence>
<dbReference type="InterPro" id="IPR036890">
    <property type="entry name" value="HATPase_C_sf"/>
</dbReference>
<protein>
    <recommendedName>
        <fullName evidence="3">histidine kinase</fullName>
        <ecNumber evidence="3">2.7.13.3</ecNumber>
    </recommendedName>
</protein>
<dbReference type="InterPro" id="IPR003660">
    <property type="entry name" value="HAMP_dom"/>
</dbReference>
<comment type="catalytic activity">
    <reaction evidence="1">
        <text>ATP + protein L-histidine = ADP + protein N-phospho-L-histidine.</text>
        <dbReference type="EC" id="2.7.13.3"/>
    </reaction>
</comment>
<dbReference type="PANTHER" id="PTHR45436:SF1">
    <property type="entry name" value="SENSOR PROTEIN QSEC"/>
    <property type="match status" value="1"/>
</dbReference>
<proteinExistence type="predicted"/>
<keyword evidence="8 11" id="KW-1133">Transmembrane helix</keyword>
<dbReference type="EC" id="2.7.13.3" evidence="3"/>
<dbReference type="PROSITE" id="PS50885">
    <property type="entry name" value="HAMP"/>
    <property type="match status" value="1"/>
</dbReference>
<dbReference type="EMBL" id="BAAAEW010000004">
    <property type="protein sequence ID" value="GAA0742867.1"/>
    <property type="molecule type" value="Genomic_DNA"/>
</dbReference>
<evidence type="ECO:0000259" key="12">
    <source>
        <dbReference type="PROSITE" id="PS50109"/>
    </source>
</evidence>
<dbReference type="SUPFAM" id="SSF47384">
    <property type="entry name" value="Homodimeric domain of signal transducing histidine kinase"/>
    <property type="match status" value="1"/>
</dbReference>
<dbReference type="InterPro" id="IPR003594">
    <property type="entry name" value="HATPase_dom"/>
</dbReference>
<gene>
    <name evidence="14" type="ORF">GCM10009107_06790</name>
</gene>
<dbReference type="InterPro" id="IPR003661">
    <property type="entry name" value="HisK_dim/P_dom"/>
</dbReference>
<name>A0ABP3UV04_9BURK</name>
<dbReference type="Gene3D" id="3.30.565.10">
    <property type="entry name" value="Histidine kinase-like ATPase, C-terminal domain"/>
    <property type="match status" value="1"/>
</dbReference>
<dbReference type="SMART" id="SM00387">
    <property type="entry name" value="HATPase_c"/>
    <property type="match status" value="1"/>
</dbReference>
<dbReference type="InterPro" id="IPR004358">
    <property type="entry name" value="Sig_transdc_His_kin-like_C"/>
</dbReference>
<evidence type="ECO:0000256" key="7">
    <source>
        <dbReference type="ARBA" id="ARBA00022777"/>
    </source>
</evidence>
<dbReference type="InterPro" id="IPR013727">
    <property type="entry name" value="2CSK_N"/>
</dbReference>
<dbReference type="CDD" id="cd00082">
    <property type="entry name" value="HisKA"/>
    <property type="match status" value="1"/>
</dbReference>
<evidence type="ECO:0000256" key="10">
    <source>
        <dbReference type="ARBA" id="ARBA00023136"/>
    </source>
</evidence>
<dbReference type="SUPFAM" id="SSF55874">
    <property type="entry name" value="ATPase domain of HSP90 chaperone/DNA topoisomerase II/histidine kinase"/>
    <property type="match status" value="1"/>
</dbReference>
<dbReference type="Pfam" id="PF08521">
    <property type="entry name" value="2CSK_N"/>
    <property type="match status" value="1"/>
</dbReference>
<dbReference type="Proteomes" id="UP001500279">
    <property type="component" value="Unassembled WGS sequence"/>
</dbReference>
<dbReference type="Pfam" id="PF00512">
    <property type="entry name" value="HisKA"/>
    <property type="match status" value="1"/>
</dbReference>
<keyword evidence="15" id="KW-1185">Reference proteome</keyword>
<organism evidence="14 15">
    <name type="scientific">Ideonella azotifigens</name>
    <dbReference type="NCBI Taxonomy" id="513160"/>
    <lineage>
        <taxon>Bacteria</taxon>
        <taxon>Pseudomonadati</taxon>
        <taxon>Pseudomonadota</taxon>
        <taxon>Betaproteobacteria</taxon>
        <taxon>Burkholderiales</taxon>
        <taxon>Sphaerotilaceae</taxon>
        <taxon>Ideonella</taxon>
    </lineage>
</organism>
<dbReference type="RefSeq" id="WP_231010446.1">
    <property type="nucleotide sequence ID" value="NZ_BAAAEW010000004.1"/>
</dbReference>
<accession>A0ABP3UV04</accession>
<feature type="transmembrane region" description="Helical" evidence="11">
    <location>
        <begin position="186"/>
        <end position="209"/>
    </location>
</feature>
<feature type="domain" description="HAMP" evidence="13">
    <location>
        <begin position="210"/>
        <end position="262"/>
    </location>
</feature>
<evidence type="ECO:0000256" key="6">
    <source>
        <dbReference type="ARBA" id="ARBA00022692"/>
    </source>
</evidence>
<comment type="subcellular location">
    <subcellularLocation>
        <location evidence="2">Membrane</location>
    </subcellularLocation>
</comment>
<keyword evidence="10 11" id="KW-0472">Membrane</keyword>
<evidence type="ECO:0000256" key="2">
    <source>
        <dbReference type="ARBA" id="ARBA00004370"/>
    </source>
</evidence>
<evidence type="ECO:0000313" key="15">
    <source>
        <dbReference type="Proteomes" id="UP001500279"/>
    </source>
</evidence>
<keyword evidence="4" id="KW-0597">Phosphoprotein</keyword>
<evidence type="ECO:0000256" key="5">
    <source>
        <dbReference type="ARBA" id="ARBA00022679"/>
    </source>
</evidence>
<evidence type="ECO:0000256" key="1">
    <source>
        <dbReference type="ARBA" id="ARBA00000085"/>
    </source>
</evidence>
<keyword evidence="9" id="KW-0902">Two-component regulatory system</keyword>
<evidence type="ECO:0000256" key="11">
    <source>
        <dbReference type="SAM" id="Phobius"/>
    </source>
</evidence>
<keyword evidence="7 14" id="KW-0418">Kinase</keyword>
<evidence type="ECO:0000256" key="8">
    <source>
        <dbReference type="ARBA" id="ARBA00022989"/>
    </source>
</evidence>
<comment type="caution">
    <text evidence="14">The sequence shown here is derived from an EMBL/GenBank/DDBJ whole genome shotgun (WGS) entry which is preliminary data.</text>
</comment>
<dbReference type="Pfam" id="PF02518">
    <property type="entry name" value="HATPase_c"/>
    <property type="match status" value="1"/>
</dbReference>
<dbReference type="InterPro" id="IPR050428">
    <property type="entry name" value="TCS_sensor_his_kinase"/>
</dbReference>
<dbReference type="PRINTS" id="PR00344">
    <property type="entry name" value="BCTRLSENSOR"/>
</dbReference>
<dbReference type="InterPro" id="IPR005467">
    <property type="entry name" value="His_kinase_dom"/>
</dbReference>
<dbReference type="GO" id="GO:0016301">
    <property type="term" value="F:kinase activity"/>
    <property type="evidence" value="ECO:0007669"/>
    <property type="project" value="UniProtKB-KW"/>
</dbReference>
<keyword evidence="6 11" id="KW-0812">Transmembrane</keyword>
<dbReference type="PANTHER" id="PTHR45436">
    <property type="entry name" value="SENSOR HISTIDINE KINASE YKOH"/>
    <property type="match status" value="1"/>
</dbReference>
<reference evidence="15" key="1">
    <citation type="journal article" date="2019" name="Int. J. Syst. Evol. Microbiol.">
        <title>The Global Catalogue of Microorganisms (GCM) 10K type strain sequencing project: providing services to taxonomists for standard genome sequencing and annotation.</title>
        <authorList>
            <consortium name="The Broad Institute Genomics Platform"/>
            <consortium name="The Broad Institute Genome Sequencing Center for Infectious Disease"/>
            <person name="Wu L."/>
            <person name="Ma J."/>
        </authorList>
    </citation>
    <scope>NUCLEOTIDE SEQUENCE [LARGE SCALE GENOMIC DNA]</scope>
    <source>
        <strain evidence="15">JCM 15503</strain>
    </source>
</reference>
<evidence type="ECO:0000256" key="9">
    <source>
        <dbReference type="ARBA" id="ARBA00023012"/>
    </source>
</evidence>
<dbReference type="Gene3D" id="1.10.287.130">
    <property type="match status" value="1"/>
</dbReference>
<evidence type="ECO:0000256" key="4">
    <source>
        <dbReference type="ARBA" id="ARBA00022553"/>
    </source>
</evidence>
<evidence type="ECO:0000313" key="14">
    <source>
        <dbReference type="EMBL" id="GAA0742867.1"/>
    </source>
</evidence>
<dbReference type="PROSITE" id="PS50109">
    <property type="entry name" value="HIS_KIN"/>
    <property type="match status" value="1"/>
</dbReference>
<dbReference type="SMART" id="SM00304">
    <property type="entry name" value="HAMP"/>
    <property type="match status" value="1"/>
</dbReference>
<evidence type="ECO:0000256" key="3">
    <source>
        <dbReference type="ARBA" id="ARBA00012438"/>
    </source>
</evidence>
<sequence>MRLLPSARPAPSADSSTPREQRSLFGEILDWMLAPLLLLWPMSVALTWLVAQNIAARPYDRDLGQLAHMVSRQMAVELAANPGLPVRLPESAAVLLRSDEVDRVYFQVLDAQGRLITGDRDLPPVDGERSAPGELAWRDAEVRGEPVRVVSLRPLQVDGNASQPWPVALVQVAETLDKRSRLATEIIKGVILPQFVILPLAVLLVWFALARGIAPLNQLQQRIRQRESHDLSPIEEHDAPEEVAPLVRSINDLLARLDQSMGAQKHFLADAAHQLKTPLAGLRTQAELAQREIDAGGDVRSVRRSLQQISLSSQRAAHMVNQLLAMARAEDHEQAQRRQVFGLVRLAIDTVQDFVPRAMEKRIDLGYEGPDASERVAKLLGQPLLVRELVRNLVDNALQYTPEGGTVTVRVFADPFGQVMVLQVEDNGPGIAPAERELVFQPFYRGLGTNVDGSGLGLAIVKEIADKHGATVSIEYARQTPQHEGLGTLITCRFPIAPAVPAA</sequence>
<dbReference type="InterPro" id="IPR036097">
    <property type="entry name" value="HisK_dim/P_sf"/>
</dbReference>
<feature type="domain" description="Histidine kinase" evidence="12">
    <location>
        <begin position="270"/>
        <end position="498"/>
    </location>
</feature>